<evidence type="ECO:0000256" key="3">
    <source>
        <dbReference type="RuleBase" id="RU362076"/>
    </source>
</evidence>
<feature type="compositionally biased region" description="Polar residues" evidence="4">
    <location>
        <begin position="1"/>
        <end position="16"/>
    </location>
</feature>
<evidence type="ECO:0000256" key="4">
    <source>
        <dbReference type="SAM" id="MobiDB-lite"/>
    </source>
</evidence>
<protein>
    <recommendedName>
        <fullName evidence="3">Basal-body rod modification protein FlgD</fullName>
    </recommendedName>
</protein>
<evidence type="ECO:0000313" key="6">
    <source>
        <dbReference type="EMBL" id="NOT35594.1"/>
    </source>
</evidence>
<dbReference type="InterPro" id="IPR025963">
    <property type="entry name" value="FLgD_Tudor"/>
</dbReference>
<evidence type="ECO:0000259" key="5">
    <source>
        <dbReference type="Pfam" id="PF13861"/>
    </source>
</evidence>
<comment type="similarity">
    <text evidence="1 3">Belongs to the FlgD family.</text>
</comment>
<comment type="function">
    <text evidence="3">Required for flagellar hook formation. May act as a scaffolding protein.</text>
</comment>
<dbReference type="Pfam" id="PF03963">
    <property type="entry name" value="FlgD"/>
    <property type="match status" value="1"/>
</dbReference>
<dbReference type="InterPro" id="IPR005648">
    <property type="entry name" value="FlgD"/>
</dbReference>
<comment type="caution">
    <text evidence="6">The sequence shown here is derived from an EMBL/GenBank/DDBJ whole genome shotgun (WGS) entry which is preliminary data.</text>
</comment>
<dbReference type="GO" id="GO:0044781">
    <property type="term" value="P:bacterial-type flagellum organization"/>
    <property type="evidence" value="ECO:0007669"/>
    <property type="project" value="UniProtKB-UniRule"/>
</dbReference>
<evidence type="ECO:0000256" key="1">
    <source>
        <dbReference type="ARBA" id="ARBA00010577"/>
    </source>
</evidence>
<gene>
    <name evidence="6" type="ORF">HOP12_15725</name>
</gene>
<keyword evidence="2 3" id="KW-1005">Bacterial flagellum biogenesis</keyword>
<feature type="domain" description="FlgD Tudor-like" evidence="5">
    <location>
        <begin position="98"/>
        <end position="220"/>
    </location>
</feature>
<name>A0A849SSE9_UNCEI</name>
<dbReference type="AlphaFoldDB" id="A0A849SSE9"/>
<organism evidence="6 7">
    <name type="scientific">Eiseniibacteriota bacterium</name>
    <dbReference type="NCBI Taxonomy" id="2212470"/>
    <lineage>
        <taxon>Bacteria</taxon>
        <taxon>Candidatus Eiseniibacteriota</taxon>
    </lineage>
</organism>
<evidence type="ECO:0000313" key="7">
    <source>
        <dbReference type="Proteomes" id="UP000580839"/>
    </source>
</evidence>
<dbReference type="Gene3D" id="2.60.40.4070">
    <property type="match status" value="1"/>
</dbReference>
<feature type="region of interest" description="Disordered" evidence="4">
    <location>
        <begin position="1"/>
        <end position="28"/>
    </location>
</feature>
<dbReference type="Pfam" id="PF13861">
    <property type="entry name" value="FLgD_tudor"/>
    <property type="match status" value="1"/>
</dbReference>
<dbReference type="Gene3D" id="2.30.30.910">
    <property type="match status" value="1"/>
</dbReference>
<accession>A0A849SSE9</accession>
<dbReference type="Proteomes" id="UP000580839">
    <property type="component" value="Unassembled WGS sequence"/>
</dbReference>
<sequence>MIANSVSRSVLASTSGGDSGSLSNAASRSSAMGRDQFLQMLVTQLKNQDPMSPLQPHEFAAQLAQFSTVEQLQQIGDGLVAQTTALELSNVIGKTTLSAAMLGRSVIAHGNQLEVTANSSPPIKVDIGGVGGTTTLIVRDSKGKEVARREFGSMPGGSQTLALPEGLVPGVYKYEVQVKDGAGKTIPVTPYVTGTVSGVSFRDGSIVLRIGGMEVVLDDVAEIGTPTTTP</sequence>
<dbReference type="EMBL" id="JABFRW010000205">
    <property type="protein sequence ID" value="NOT35594.1"/>
    <property type="molecule type" value="Genomic_DNA"/>
</dbReference>
<reference evidence="6 7" key="1">
    <citation type="submission" date="2020-04" db="EMBL/GenBank/DDBJ databases">
        <title>Metagenomic profiling of ammonia- and methane-oxidizing microorganisms in a Dutch drinking water treatment plant.</title>
        <authorList>
            <person name="Poghosyan L."/>
            <person name="Leucker S."/>
        </authorList>
    </citation>
    <scope>NUCLEOTIDE SEQUENCE [LARGE SCALE GENOMIC DNA]</scope>
    <source>
        <strain evidence="6">S-RSF-IL-03</strain>
    </source>
</reference>
<proteinExistence type="inferred from homology"/>
<evidence type="ECO:0000256" key="2">
    <source>
        <dbReference type="ARBA" id="ARBA00022795"/>
    </source>
</evidence>